<feature type="compositionally biased region" description="Low complexity" evidence="1">
    <location>
        <begin position="138"/>
        <end position="151"/>
    </location>
</feature>
<feature type="compositionally biased region" description="Basic and acidic residues" evidence="1">
    <location>
        <begin position="221"/>
        <end position="277"/>
    </location>
</feature>
<name>A0A7T8QV26_CALRO</name>
<dbReference type="EMBL" id="CP045890">
    <property type="protein sequence ID" value="QQP56118.1"/>
    <property type="molecule type" value="Genomic_DNA"/>
</dbReference>
<feature type="compositionally biased region" description="Polar residues" evidence="1">
    <location>
        <begin position="1"/>
        <end position="10"/>
    </location>
</feature>
<evidence type="ECO:0000313" key="3">
    <source>
        <dbReference type="Proteomes" id="UP000595437"/>
    </source>
</evidence>
<feature type="region of interest" description="Disordered" evidence="1">
    <location>
        <begin position="1"/>
        <end position="21"/>
    </location>
</feature>
<feature type="non-terminal residue" evidence="2">
    <location>
        <position position="1"/>
    </location>
</feature>
<organism evidence="2 3">
    <name type="scientific">Caligus rogercresseyi</name>
    <name type="common">Sea louse</name>
    <dbReference type="NCBI Taxonomy" id="217165"/>
    <lineage>
        <taxon>Eukaryota</taxon>
        <taxon>Metazoa</taxon>
        <taxon>Ecdysozoa</taxon>
        <taxon>Arthropoda</taxon>
        <taxon>Crustacea</taxon>
        <taxon>Multicrustacea</taxon>
        <taxon>Hexanauplia</taxon>
        <taxon>Copepoda</taxon>
        <taxon>Siphonostomatoida</taxon>
        <taxon>Caligidae</taxon>
        <taxon>Caligus</taxon>
    </lineage>
</organism>
<evidence type="ECO:0000256" key="1">
    <source>
        <dbReference type="SAM" id="MobiDB-lite"/>
    </source>
</evidence>
<protein>
    <submittedName>
        <fullName evidence="2">Uncharacterized protein</fullName>
    </submittedName>
</protein>
<gene>
    <name evidence="2" type="ORF">FKW44_000675</name>
</gene>
<feature type="compositionally biased region" description="Basic and acidic residues" evidence="1">
    <location>
        <begin position="422"/>
        <end position="437"/>
    </location>
</feature>
<feature type="region of interest" description="Disordered" evidence="1">
    <location>
        <begin position="377"/>
        <end position="406"/>
    </location>
</feature>
<sequence>MSSSMDTSSPMLLEPSVTMREEPGEVYLNNEPRYNNGELPAQISITKIHNSSSPQIFKPRSDLAGIVPKGLRPVQIRPPPLLRASAGFLPPPPRLQFAGIPSNIRPVHGHSYGSSSNNPILGMMNVAKKVGNGHRFSPRGGPRVPSPRTSSQAMIRSSPVFHPGVPGIKNSASTPHDASWISTRQCASSRSATSHEKSSPTAGTDKTRKWSEDLPTPKQNHQTEEKKKEEDVPKQNHQTEEKKKEEDVSKQNHQTEEKKKEEEDVPKHDDPPSKDPPHSPLIKSRLRKSPDTLLPPGNEDKASSSVVDQEEDKGATKFRFVRRADGKGFVKKSVKSSGAPIHQPFRKSYTSAKKKPFKGINYRFDGSIKKRRKTILTPSTPYTKVRLPSSSRWNDDDSSSIRSDRDLTNEHDVLTYLGIQRKDSTDSKSSVAEETKNNKIISGPKARKSFGTGHS</sequence>
<proteinExistence type="predicted"/>
<evidence type="ECO:0000313" key="2">
    <source>
        <dbReference type="EMBL" id="QQP56118.1"/>
    </source>
</evidence>
<feature type="region of interest" description="Disordered" evidence="1">
    <location>
        <begin position="422"/>
        <end position="455"/>
    </location>
</feature>
<dbReference type="Proteomes" id="UP000595437">
    <property type="component" value="Chromosome 1"/>
</dbReference>
<feature type="region of interest" description="Disordered" evidence="1">
    <location>
        <begin position="130"/>
        <end position="319"/>
    </location>
</feature>
<reference evidence="3" key="1">
    <citation type="submission" date="2021-01" db="EMBL/GenBank/DDBJ databases">
        <title>Caligus Genome Assembly.</title>
        <authorList>
            <person name="Gallardo-Escarate C."/>
        </authorList>
    </citation>
    <scope>NUCLEOTIDE SEQUENCE [LARGE SCALE GENOMIC DNA]</scope>
</reference>
<accession>A0A7T8QV26</accession>
<dbReference type="AlphaFoldDB" id="A0A7T8QV26"/>
<keyword evidence="3" id="KW-1185">Reference proteome</keyword>
<feature type="compositionally biased region" description="Polar residues" evidence="1">
    <location>
        <begin position="170"/>
        <end position="192"/>
    </location>
</feature>